<evidence type="ECO:0000313" key="5">
    <source>
        <dbReference type="Proteomes" id="UP000270697"/>
    </source>
</evidence>
<feature type="compositionally biased region" description="Basic and acidic residues" evidence="1">
    <location>
        <begin position="142"/>
        <end position="155"/>
    </location>
</feature>
<accession>A0A1I5BIZ6</accession>
<evidence type="ECO:0000256" key="1">
    <source>
        <dbReference type="SAM" id="MobiDB-lite"/>
    </source>
</evidence>
<dbReference type="EMBL" id="FOUP01000006">
    <property type="protein sequence ID" value="SFN74620.1"/>
    <property type="molecule type" value="Genomic_DNA"/>
</dbReference>
<dbReference type="AlphaFoldDB" id="A0A1I5BIZ6"/>
<dbReference type="RefSeq" id="WP_093154134.1">
    <property type="nucleotide sequence ID" value="NZ_FOUP01000006.1"/>
</dbReference>
<dbReference type="Proteomes" id="UP000199398">
    <property type="component" value="Unassembled WGS sequence"/>
</dbReference>
<evidence type="ECO:0000313" key="2">
    <source>
        <dbReference type="EMBL" id="RKT86624.1"/>
    </source>
</evidence>
<evidence type="ECO:0000313" key="4">
    <source>
        <dbReference type="Proteomes" id="UP000199398"/>
    </source>
</evidence>
<feature type="region of interest" description="Disordered" evidence="1">
    <location>
        <begin position="136"/>
        <end position="155"/>
    </location>
</feature>
<evidence type="ECO:0000313" key="3">
    <source>
        <dbReference type="EMBL" id="SFN74620.1"/>
    </source>
</evidence>
<protein>
    <submittedName>
        <fullName evidence="3">PE family protein</fullName>
    </submittedName>
</protein>
<dbReference type="EMBL" id="RBXX01000002">
    <property type="protein sequence ID" value="RKT86624.1"/>
    <property type="molecule type" value="Genomic_DNA"/>
</dbReference>
<keyword evidence="5" id="KW-1185">Reference proteome</keyword>
<organism evidence="3 4">
    <name type="scientific">Saccharopolyspora antimicrobica</name>
    <dbReference type="NCBI Taxonomy" id="455193"/>
    <lineage>
        <taxon>Bacteria</taxon>
        <taxon>Bacillati</taxon>
        <taxon>Actinomycetota</taxon>
        <taxon>Actinomycetes</taxon>
        <taxon>Pseudonocardiales</taxon>
        <taxon>Pseudonocardiaceae</taxon>
        <taxon>Saccharopolyspora</taxon>
    </lineage>
</organism>
<dbReference type="OrthoDB" id="3695210at2"/>
<reference evidence="2 5" key="2">
    <citation type="submission" date="2018-10" db="EMBL/GenBank/DDBJ databases">
        <title>Sequencing the genomes of 1000 actinobacteria strains.</title>
        <authorList>
            <person name="Klenk H.-P."/>
        </authorList>
    </citation>
    <scope>NUCLEOTIDE SEQUENCE [LARGE SCALE GENOMIC DNA]</scope>
    <source>
        <strain evidence="2 5">DSM 45119</strain>
    </source>
</reference>
<dbReference type="Proteomes" id="UP000270697">
    <property type="component" value="Unassembled WGS sequence"/>
</dbReference>
<proteinExistence type="predicted"/>
<gene>
    <name evidence="2" type="ORF">ATL45_5002</name>
    <name evidence="3" type="ORF">SAMN05421805_106277</name>
</gene>
<name>A0A1I5BIZ6_9PSEU</name>
<reference evidence="3 4" key="1">
    <citation type="submission" date="2016-10" db="EMBL/GenBank/DDBJ databases">
        <authorList>
            <person name="de Groot N.N."/>
        </authorList>
    </citation>
    <scope>NUCLEOTIDE SEQUENCE [LARGE SCALE GENOMIC DNA]</scope>
    <source>
        <strain evidence="3 4">CPCC 201259</strain>
    </source>
</reference>
<sequence length="155" mass="16624">MSEGDGGTYRSVDQNVIDAARVVPGPAGFIGNAMNIMTRAADNAALAAAQSAGGSMRIEPDQVDKLAQFFKEEATRLEDRQQEVFSLSRVKAPGKDPVSTQVADRYGQVAAGNETAYLNNYLQLAKVLKETAANLEASARQTRTDDQNAEDSIRS</sequence>